<dbReference type="InterPro" id="IPR016181">
    <property type="entry name" value="Acyl_CoA_acyltransferase"/>
</dbReference>
<evidence type="ECO:0000259" key="1">
    <source>
        <dbReference type="PROSITE" id="PS51186"/>
    </source>
</evidence>
<dbReference type="EMBL" id="JACHGH010000002">
    <property type="protein sequence ID" value="MBB6452315.1"/>
    <property type="molecule type" value="Genomic_DNA"/>
</dbReference>
<dbReference type="Proteomes" id="UP000581688">
    <property type="component" value="Unassembled WGS sequence"/>
</dbReference>
<reference evidence="2 3" key="1">
    <citation type="submission" date="2020-08" db="EMBL/GenBank/DDBJ databases">
        <title>Genomic Encyclopedia of Type Strains, Phase IV (KMG-IV): sequencing the most valuable type-strain genomes for metagenomic binning, comparative biology and taxonomic classification.</title>
        <authorList>
            <person name="Goeker M."/>
        </authorList>
    </citation>
    <scope>NUCLEOTIDE SEQUENCE [LARGE SCALE GENOMIC DNA]</scope>
    <source>
        <strain evidence="2 3">DSM 19612</strain>
    </source>
</reference>
<dbReference type="PANTHER" id="PTHR43415">
    <property type="entry name" value="SPERMIDINE N(1)-ACETYLTRANSFERASE"/>
    <property type="match status" value="1"/>
</dbReference>
<keyword evidence="3" id="KW-1185">Reference proteome</keyword>
<accession>A0A841Q298</accession>
<organism evidence="2 3">
    <name type="scientific">Salirhabdus euzebyi</name>
    <dbReference type="NCBI Taxonomy" id="394506"/>
    <lineage>
        <taxon>Bacteria</taxon>
        <taxon>Bacillati</taxon>
        <taxon>Bacillota</taxon>
        <taxon>Bacilli</taxon>
        <taxon>Bacillales</taxon>
        <taxon>Bacillaceae</taxon>
        <taxon>Salirhabdus</taxon>
    </lineage>
</organism>
<evidence type="ECO:0000313" key="3">
    <source>
        <dbReference type="Proteomes" id="UP000581688"/>
    </source>
</evidence>
<keyword evidence="2" id="KW-0808">Transferase</keyword>
<gene>
    <name evidence="2" type="ORF">HNQ94_000760</name>
</gene>
<protein>
    <submittedName>
        <fullName evidence="2">RimJ/RimL family protein N-acetyltransferase</fullName>
    </submittedName>
</protein>
<comment type="caution">
    <text evidence="2">The sequence shown here is derived from an EMBL/GenBank/DDBJ whole genome shotgun (WGS) entry which is preliminary data.</text>
</comment>
<dbReference type="SUPFAM" id="SSF55729">
    <property type="entry name" value="Acyl-CoA N-acyltransferases (Nat)"/>
    <property type="match status" value="1"/>
</dbReference>
<name>A0A841Q298_9BACI</name>
<dbReference type="InterPro" id="IPR000182">
    <property type="entry name" value="GNAT_dom"/>
</dbReference>
<dbReference type="Pfam" id="PF13302">
    <property type="entry name" value="Acetyltransf_3"/>
    <property type="match status" value="1"/>
</dbReference>
<sequence length="160" mass="18789">MNWSIRELVIEDVPALLEWYNNEELHNTANAKEFKSYTLKQLNEYWKGKLARPNAKYFTIIVDEQVVGRVGLKQQKNKDIFEYSILIGVQKLYSKGLGTEVTKYFVEKVFLDPNISSVYLEVRADNRRAIRCYEKVGFQISKTFEENKVTMYGMDIKRIG</sequence>
<dbReference type="GO" id="GO:0016747">
    <property type="term" value="F:acyltransferase activity, transferring groups other than amino-acyl groups"/>
    <property type="evidence" value="ECO:0007669"/>
    <property type="project" value="InterPro"/>
</dbReference>
<dbReference type="Gene3D" id="3.40.630.30">
    <property type="match status" value="1"/>
</dbReference>
<dbReference type="RefSeq" id="WP_174495015.1">
    <property type="nucleotide sequence ID" value="NZ_CADDWK010000002.1"/>
</dbReference>
<evidence type="ECO:0000313" key="2">
    <source>
        <dbReference type="EMBL" id="MBB6452315.1"/>
    </source>
</evidence>
<feature type="domain" description="N-acetyltransferase" evidence="1">
    <location>
        <begin position="3"/>
        <end position="159"/>
    </location>
</feature>
<proteinExistence type="predicted"/>
<dbReference type="PROSITE" id="PS51186">
    <property type="entry name" value="GNAT"/>
    <property type="match status" value="1"/>
</dbReference>
<dbReference type="PANTHER" id="PTHR43415:SF3">
    <property type="entry name" value="GNAT-FAMILY ACETYLTRANSFERASE"/>
    <property type="match status" value="1"/>
</dbReference>
<dbReference type="AlphaFoldDB" id="A0A841Q298"/>